<dbReference type="GO" id="GO:0005634">
    <property type="term" value="C:nucleus"/>
    <property type="evidence" value="ECO:0007669"/>
    <property type="project" value="UniProtKB-SubCell"/>
</dbReference>
<dbReference type="Pfam" id="PF11951">
    <property type="entry name" value="Fungal_trans_2"/>
    <property type="match status" value="1"/>
</dbReference>
<feature type="region of interest" description="Disordered" evidence="3">
    <location>
        <begin position="25"/>
        <end position="56"/>
    </location>
</feature>
<dbReference type="Proteomes" id="UP000185904">
    <property type="component" value="Unassembled WGS sequence"/>
</dbReference>
<keyword evidence="5" id="KW-1185">Reference proteome</keyword>
<name>A0A178CYJ4_9EURO</name>
<dbReference type="OrthoDB" id="3251668at2759"/>
<evidence type="ECO:0000313" key="4">
    <source>
        <dbReference type="EMBL" id="OAL34940.1"/>
    </source>
</evidence>
<dbReference type="GeneID" id="34589316"/>
<reference evidence="4 5" key="1">
    <citation type="submission" date="2016-03" db="EMBL/GenBank/DDBJ databases">
        <title>The draft genome sequence of Fonsecaea nubica causative agent of cutaneous subcutaneous infection in human host.</title>
        <authorList>
            <person name="Costa F."/>
            <person name="Sybren D.H."/>
            <person name="Raittz R.T."/>
            <person name="Weiss V.A."/>
            <person name="Leao A.C."/>
            <person name="Gomes R."/>
            <person name="De Souza E.M."/>
            <person name="Pedrosa F.O."/>
            <person name="Steffens M.B."/>
            <person name="Bombassaro A."/>
            <person name="Tadra-Sfeir M.Z."/>
            <person name="Moreno L.F."/>
            <person name="Najafzadeh M.J."/>
            <person name="Felipe M.S."/>
            <person name="Teixeira M."/>
            <person name="Sun J."/>
            <person name="Xi L."/>
            <person name="Castro M.A."/>
            <person name="Vicente V.A."/>
        </authorList>
    </citation>
    <scope>NUCLEOTIDE SEQUENCE [LARGE SCALE GENOMIC DNA]</scope>
    <source>
        <strain evidence="4 5">CBS 269.64</strain>
    </source>
</reference>
<proteinExistence type="predicted"/>
<dbReference type="PANTHER" id="PTHR37534">
    <property type="entry name" value="TRANSCRIPTIONAL ACTIVATOR PROTEIN UGA3"/>
    <property type="match status" value="1"/>
</dbReference>
<evidence type="ECO:0000256" key="2">
    <source>
        <dbReference type="ARBA" id="ARBA00023242"/>
    </source>
</evidence>
<dbReference type="InterPro" id="IPR021858">
    <property type="entry name" value="Fun_TF"/>
</dbReference>
<protein>
    <recommendedName>
        <fullName evidence="6">Zn(2)-C6 fungal-type domain-containing protein</fullName>
    </recommendedName>
</protein>
<dbReference type="AlphaFoldDB" id="A0A178CYJ4"/>
<accession>A0A178CYJ4</accession>
<comment type="caution">
    <text evidence="4">The sequence shown here is derived from an EMBL/GenBank/DDBJ whole genome shotgun (WGS) entry which is preliminary data.</text>
</comment>
<evidence type="ECO:0000256" key="3">
    <source>
        <dbReference type="SAM" id="MobiDB-lite"/>
    </source>
</evidence>
<comment type="subcellular location">
    <subcellularLocation>
        <location evidence="1">Nucleus</location>
    </subcellularLocation>
</comment>
<dbReference type="EMBL" id="LVCJ01000035">
    <property type="protein sequence ID" value="OAL34940.1"/>
    <property type="molecule type" value="Genomic_DNA"/>
</dbReference>
<keyword evidence="2" id="KW-0539">Nucleus</keyword>
<dbReference type="RefSeq" id="XP_022499952.1">
    <property type="nucleotide sequence ID" value="XM_022644192.1"/>
</dbReference>
<sequence>MPSCWKCRKKELKCPGYRPSTNFNWTKPLTPKTSLNRSKGQQPMTETDCGQSNGTTPESVTLEFGTVSSAIPWSGSPYLLASPGAVPVFKSQHARYLLDYYCNSVSMKLPWVDLEDNPWRTTVVSAALNSDFLLNTILSMATEDVAWATSEQILAAELKQQAERYRTRALGLLSQQLALDIASQNVRTLHSEKTVQVLATVLLLCNWDMRKPDSSIWRLHLKAAHTLIQSCSFTETDPAAGMASFLVTKCASLSVFGCMSNFRGGSDHPLDYVSSSDGSEFLPFLRILQKITLQNRRQKKTVAALQFADPEYSREGCVALTKDLLQARQETSRWVSGKANISASMRHDLEQVGHMYYLAGLIYGHQALQFSCCSRECEVWGSQITDGCDAFHQLPLFSQDILWPLFIAGTTFGNRAELQAILATKIQGVTTHSGHRNALPAPGLLKQFWTWQTGRRDSWIDFAAEWTQKCGDFVII</sequence>
<evidence type="ECO:0000256" key="1">
    <source>
        <dbReference type="ARBA" id="ARBA00004123"/>
    </source>
</evidence>
<gene>
    <name evidence="4" type="ORF">AYO20_05901</name>
</gene>
<evidence type="ECO:0000313" key="5">
    <source>
        <dbReference type="Proteomes" id="UP000185904"/>
    </source>
</evidence>
<dbReference type="PANTHER" id="PTHR37534:SF46">
    <property type="entry name" value="ZN(II)2CYS6 TRANSCRIPTION FACTOR (EUROFUNG)"/>
    <property type="match status" value="1"/>
</dbReference>
<organism evidence="4 5">
    <name type="scientific">Fonsecaea nubica</name>
    <dbReference type="NCBI Taxonomy" id="856822"/>
    <lineage>
        <taxon>Eukaryota</taxon>
        <taxon>Fungi</taxon>
        <taxon>Dikarya</taxon>
        <taxon>Ascomycota</taxon>
        <taxon>Pezizomycotina</taxon>
        <taxon>Eurotiomycetes</taxon>
        <taxon>Chaetothyriomycetidae</taxon>
        <taxon>Chaetothyriales</taxon>
        <taxon>Herpotrichiellaceae</taxon>
        <taxon>Fonsecaea</taxon>
    </lineage>
</organism>
<evidence type="ECO:0008006" key="6">
    <source>
        <dbReference type="Google" id="ProtNLM"/>
    </source>
</evidence>